<proteinExistence type="predicted"/>
<accession>M0D4V0</accession>
<dbReference type="AlphaFoldDB" id="M0D4V0"/>
<dbReference type="eggNOG" id="ENOG502N5CI">
    <property type="taxonomic scope" value="Archaea"/>
</dbReference>
<evidence type="ECO:0000313" key="2">
    <source>
        <dbReference type="Proteomes" id="UP000011513"/>
    </source>
</evidence>
<evidence type="ECO:0000313" key="1">
    <source>
        <dbReference type="EMBL" id="ELZ30475.1"/>
    </source>
</evidence>
<organism evidence="1 2">
    <name type="scientific">Halogeometricum pallidum JCM 14848</name>
    <dbReference type="NCBI Taxonomy" id="1227487"/>
    <lineage>
        <taxon>Archaea</taxon>
        <taxon>Methanobacteriati</taxon>
        <taxon>Methanobacteriota</taxon>
        <taxon>Stenosarchaea group</taxon>
        <taxon>Halobacteria</taxon>
        <taxon>Halobacteriales</taxon>
        <taxon>Haloferacaceae</taxon>
        <taxon>Halogeometricum</taxon>
    </lineage>
</organism>
<dbReference type="Proteomes" id="UP000011513">
    <property type="component" value="Unassembled WGS sequence"/>
</dbReference>
<dbReference type="InParanoid" id="M0D4V0"/>
<dbReference type="OrthoDB" id="260317at2157"/>
<dbReference type="RefSeq" id="WP_008386934.1">
    <property type="nucleotide sequence ID" value="NZ_AOIV01000025.1"/>
</dbReference>
<dbReference type="EMBL" id="AOIV01000025">
    <property type="protein sequence ID" value="ELZ30475.1"/>
    <property type="molecule type" value="Genomic_DNA"/>
</dbReference>
<sequence>MEDSDTATVELSKGEAREAINALSSYRTTETGQDERRALNVEEFLQREFGFKDDDTGLSNIGESFASFLDDSDEQSHEVQLSRAEAEEVVEALAAHENDSATDAGTVRDLRTRLAETYELNRSDSGV</sequence>
<comment type="caution">
    <text evidence="1">The sequence shown here is derived from an EMBL/GenBank/DDBJ whole genome shotgun (WGS) entry which is preliminary data.</text>
</comment>
<name>M0D4V0_HALPD</name>
<gene>
    <name evidence="1" type="ORF">C474_11701</name>
</gene>
<reference evidence="1 2" key="1">
    <citation type="journal article" date="2014" name="PLoS Genet.">
        <title>Phylogenetically driven sequencing of extremely halophilic archaea reveals strategies for static and dynamic osmo-response.</title>
        <authorList>
            <person name="Becker E.A."/>
            <person name="Seitzer P.M."/>
            <person name="Tritt A."/>
            <person name="Larsen D."/>
            <person name="Krusor M."/>
            <person name="Yao A.I."/>
            <person name="Wu D."/>
            <person name="Madern D."/>
            <person name="Eisen J.A."/>
            <person name="Darling A.E."/>
            <person name="Facciotti M.T."/>
        </authorList>
    </citation>
    <scope>NUCLEOTIDE SEQUENCE [LARGE SCALE GENOMIC DNA]</scope>
    <source>
        <strain evidence="1 2">JCM 14848</strain>
    </source>
</reference>
<keyword evidence="2" id="KW-1185">Reference proteome</keyword>
<protein>
    <submittedName>
        <fullName evidence="1">Uncharacterized protein</fullName>
    </submittedName>
</protein>